<feature type="domain" description="NADP-dependent oxidoreductase" evidence="1">
    <location>
        <begin position="13"/>
        <end position="233"/>
    </location>
</feature>
<dbReference type="RefSeq" id="WP_397614224.1">
    <property type="nucleotide sequence ID" value="NZ_JBIRRB010000011.1"/>
</dbReference>
<dbReference type="Gene3D" id="3.20.20.100">
    <property type="entry name" value="NADP-dependent oxidoreductase domain"/>
    <property type="match status" value="1"/>
</dbReference>
<dbReference type="InterPro" id="IPR023210">
    <property type="entry name" value="NADP_OxRdtase_dom"/>
</dbReference>
<dbReference type="InterPro" id="IPR053135">
    <property type="entry name" value="AKR2_Oxidoreductase"/>
</dbReference>
<dbReference type="Proteomes" id="UP001611162">
    <property type="component" value="Unassembled WGS sequence"/>
</dbReference>
<reference evidence="2 3" key="1">
    <citation type="submission" date="2024-10" db="EMBL/GenBank/DDBJ databases">
        <title>The Natural Products Discovery Center: Release of the First 8490 Sequenced Strains for Exploring Actinobacteria Biosynthetic Diversity.</title>
        <authorList>
            <person name="Kalkreuter E."/>
            <person name="Kautsar S.A."/>
            <person name="Yang D."/>
            <person name="Bader C.D."/>
            <person name="Teijaro C.N."/>
            <person name="Fluegel L."/>
            <person name="Davis C.M."/>
            <person name="Simpson J.R."/>
            <person name="Lauterbach L."/>
            <person name="Steele A.D."/>
            <person name="Gui C."/>
            <person name="Meng S."/>
            <person name="Li G."/>
            <person name="Viehrig K."/>
            <person name="Ye F."/>
            <person name="Su P."/>
            <person name="Kiefer A.F."/>
            <person name="Nichols A."/>
            <person name="Cepeda A.J."/>
            <person name="Yan W."/>
            <person name="Fan B."/>
            <person name="Jiang Y."/>
            <person name="Adhikari A."/>
            <person name="Zheng C.-J."/>
            <person name="Schuster L."/>
            <person name="Cowan T.M."/>
            <person name="Smanski M.J."/>
            <person name="Chevrette M.G."/>
            <person name="De Carvalho L.P.S."/>
            <person name="Shen B."/>
        </authorList>
    </citation>
    <scope>NUCLEOTIDE SEQUENCE [LARGE SCALE GENOMIC DNA]</scope>
    <source>
        <strain evidence="2 3">NPDC020979</strain>
    </source>
</reference>
<comment type="caution">
    <text evidence="2">The sequence shown here is derived from an EMBL/GenBank/DDBJ whole genome shotgun (WGS) entry which is preliminary data.</text>
</comment>
<proteinExistence type="predicted"/>
<evidence type="ECO:0000313" key="3">
    <source>
        <dbReference type="Proteomes" id="UP001611162"/>
    </source>
</evidence>
<dbReference type="PANTHER" id="PTHR43312:SF1">
    <property type="entry name" value="NADP-DEPENDENT OXIDOREDUCTASE DOMAIN-CONTAINING PROTEIN"/>
    <property type="match status" value="1"/>
</dbReference>
<protein>
    <submittedName>
        <fullName evidence="2">Aldo/keto reductase</fullName>
    </submittedName>
</protein>
<dbReference type="PANTHER" id="PTHR43312">
    <property type="entry name" value="D-THREO-ALDOSE 1-DEHYDROGENASE"/>
    <property type="match status" value="1"/>
</dbReference>
<sequence length="303" mass="31476">MTASLALGTYRCRDVTEAAAIAAASGARWIDTAPNYAGGQAQRQLARVLAAHPKIGTSSKAGFFTRASAEIAAREGALDAARAAGAGHCLEPGFVRWQAARSRAELGRDRLDALLLHNPERVGHRDRAALHAVLRDAFTALEEEVAAGHLTGYGVATWSCFDDGAFTVPELLALARQAAGGRHHFTSIQLPVSLIEITPLADALAGRGPIPPAAEAGLHVMASAPLGGGQLPPLVDRELADFICPGLGTAEACLLTVASCPGVTQVLVSASTAPHWRQAVEALAQPPLDIDHLREITGVLAPT</sequence>
<accession>A0ABW7T9K6</accession>
<dbReference type="EMBL" id="JBIRRB010000011">
    <property type="protein sequence ID" value="MFI0914208.1"/>
    <property type="molecule type" value="Genomic_DNA"/>
</dbReference>
<evidence type="ECO:0000259" key="1">
    <source>
        <dbReference type="Pfam" id="PF00248"/>
    </source>
</evidence>
<dbReference type="Pfam" id="PF00248">
    <property type="entry name" value="Aldo_ket_red"/>
    <property type="match status" value="1"/>
</dbReference>
<evidence type="ECO:0000313" key="2">
    <source>
        <dbReference type="EMBL" id="MFI0914208.1"/>
    </source>
</evidence>
<organism evidence="2 3">
    <name type="scientific">Streptomyces abikoensis</name>
    <dbReference type="NCBI Taxonomy" id="97398"/>
    <lineage>
        <taxon>Bacteria</taxon>
        <taxon>Bacillati</taxon>
        <taxon>Actinomycetota</taxon>
        <taxon>Actinomycetes</taxon>
        <taxon>Kitasatosporales</taxon>
        <taxon>Streptomycetaceae</taxon>
        <taxon>Streptomyces</taxon>
    </lineage>
</organism>
<dbReference type="SUPFAM" id="SSF51430">
    <property type="entry name" value="NAD(P)-linked oxidoreductase"/>
    <property type="match status" value="1"/>
</dbReference>
<gene>
    <name evidence="2" type="ORF">ACH4TF_27700</name>
</gene>
<keyword evidence="3" id="KW-1185">Reference proteome</keyword>
<name>A0ABW7T9K6_9ACTN</name>
<dbReference type="InterPro" id="IPR036812">
    <property type="entry name" value="NAD(P)_OxRdtase_dom_sf"/>
</dbReference>